<keyword evidence="4" id="KW-0114">cAMP</keyword>
<dbReference type="InterPro" id="IPR040844">
    <property type="entry name" value="PDE4_UCR"/>
</dbReference>
<name>A0A2G9TL04_TELCI</name>
<dbReference type="Proteomes" id="UP000230423">
    <property type="component" value="Unassembled WGS sequence"/>
</dbReference>
<evidence type="ECO:0000256" key="1">
    <source>
        <dbReference type="ARBA" id="ARBA00012276"/>
    </source>
</evidence>
<dbReference type="GO" id="GO:0004115">
    <property type="term" value="F:3',5'-cyclic-AMP phosphodiesterase activity"/>
    <property type="evidence" value="ECO:0007669"/>
    <property type="project" value="UniProtKB-EC"/>
</dbReference>
<evidence type="ECO:0000256" key="3">
    <source>
        <dbReference type="ARBA" id="ARBA00022801"/>
    </source>
</evidence>
<keyword evidence="3" id="KW-0378">Hydrolase</keyword>
<dbReference type="AlphaFoldDB" id="A0A2G9TL04"/>
<evidence type="ECO:0000313" key="7">
    <source>
        <dbReference type="Proteomes" id="UP000230423"/>
    </source>
</evidence>
<dbReference type="Gene3D" id="1.10.1300.10">
    <property type="entry name" value="3'5'-cyclic nucleotide phosphodiesterase, catalytic domain"/>
    <property type="match status" value="1"/>
</dbReference>
<gene>
    <name evidence="6" type="ORF">TELCIR_20003</name>
</gene>
<dbReference type="OrthoDB" id="189220at2759"/>
<evidence type="ECO:0000259" key="5">
    <source>
        <dbReference type="PROSITE" id="PS51845"/>
    </source>
</evidence>
<evidence type="ECO:0000256" key="4">
    <source>
        <dbReference type="ARBA" id="ARBA00023149"/>
    </source>
</evidence>
<keyword evidence="2" id="KW-0479">Metal-binding</keyword>
<dbReference type="GO" id="GO:0007165">
    <property type="term" value="P:signal transduction"/>
    <property type="evidence" value="ECO:0007669"/>
    <property type="project" value="InterPro"/>
</dbReference>
<dbReference type="InterPro" id="IPR036971">
    <property type="entry name" value="PDEase_catalytic_dom_sf"/>
</dbReference>
<accession>A0A2G9TL04</accession>
<keyword evidence="7" id="KW-1185">Reference proteome</keyword>
<organism evidence="6 7">
    <name type="scientific">Teladorsagia circumcincta</name>
    <name type="common">Brown stomach worm</name>
    <name type="synonym">Ostertagia circumcincta</name>
    <dbReference type="NCBI Taxonomy" id="45464"/>
    <lineage>
        <taxon>Eukaryota</taxon>
        <taxon>Metazoa</taxon>
        <taxon>Ecdysozoa</taxon>
        <taxon>Nematoda</taxon>
        <taxon>Chromadorea</taxon>
        <taxon>Rhabditida</taxon>
        <taxon>Rhabditina</taxon>
        <taxon>Rhabditomorpha</taxon>
        <taxon>Strongyloidea</taxon>
        <taxon>Trichostrongylidae</taxon>
        <taxon>Teladorsagia</taxon>
    </lineage>
</organism>
<dbReference type="Pfam" id="PF18100">
    <property type="entry name" value="PDE4_UCR"/>
    <property type="match status" value="1"/>
</dbReference>
<dbReference type="InterPro" id="IPR002073">
    <property type="entry name" value="PDEase_catalytic_dom"/>
</dbReference>
<dbReference type="EC" id="3.1.4.53" evidence="1"/>
<dbReference type="SUPFAM" id="SSF109604">
    <property type="entry name" value="HD-domain/PDEase-like"/>
    <property type="match status" value="1"/>
</dbReference>
<evidence type="ECO:0000313" key="6">
    <source>
        <dbReference type="EMBL" id="PIO58558.1"/>
    </source>
</evidence>
<sequence>FRKMLNKELSHFAESSKSGTQVSKFLITTYMDKDDDDPTIEIEVPGEGPSTSSPQLSMGLLKKAQTAAMNRISGVRKLRAPSHEGHLPEYGVPCAKEVAVYMQQLNDWGPDVFKIDELSKNHALTTITYALFRERGLIKTFEIPSSVFVTYLLNLEHHYRSNPYHNHIHAADVAQSMHVLLTSPVLTLWMYTGFRQCKFLKICEGQTFEKTLDKGKRQKALFPLCTFARSI</sequence>
<protein>
    <recommendedName>
        <fullName evidence="1">3',5'-cyclic-AMP phosphodiesterase</fullName>
        <ecNumber evidence="1">3.1.4.53</ecNumber>
    </recommendedName>
</protein>
<feature type="domain" description="PDEase" evidence="5">
    <location>
        <begin position="86"/>
        <end position="231"/>
    </location>
</feature>
<dbReference type="PROSITE" id="PS51845">
    <property type="entry name" value="PDEASE_I_2"/>
    <property type="match status" value="1"/>
</dbReference>
<dbReference type="PANTHER" id="PTHR11347">
    <property type="entry name" value="CYCLIC NUCLEOTIDE PHOSPHODIESTERASE"/>
    <property type="match status" value="1"/>
</dbReference>
<reference evidence="6 7" key="1">
    <citation type="submission" date="2015-09" db="EMBL/GenBank/DDBJ databases">
        <title>Draft genome of the parasitic nematode Teladorsagia circumcincta isolate WARC Sus (inbred).</title>
        <authorList>
            <person name="Mitreva M."/>
        </authorList>
    </citation>
    <scope>NUCLEOTIDE SEQUENCE [LARGE SCALE GENOMIC DNA]</scope>
    <source>
        <strain evidence="6 7">S</strain>
    </source>
</reference>
<dbReference type="GO" id="GO:0046872">
    <property type="term" value="F:metal ion binding"/>
    <property type="evidence" value="ECO:0007669"/>
    <property type="project" value="UniProtKB-KW"/>
</dbReference>
<evidence type="ECO:0000256" key="2">
    <source>
        <dbReference type="ARBA" id="ARBA00022723"/>
    </source>
</evidence>
<proteinExistence type="predicted"/>
<feature type="non-terminal residue" evidence="6">
    <location>
        <position position="1"/>
    </location>
</feature>
<dbReference type="EMBL" id="KZ360740">
    <property type="protein sequence ID" value="PIO58558.1"/>
    <property type="molecule type" value="Genomic_DNA"/>
</dbReference>